<dbReference type="PANTHER" id="PTHR14226">
    <property type="entry name" value="NEUROPATHY TARGET ESTERASE/SWISS CHEESE D.MELANOGASTER"/>
    <property type="match status" value="1"/>
</dbReference>
<evidence type="ECO:0000259" key="5">
    <source>
        <dbReference type="PROSITE" id="PS51635"/>
    </source>
</evidence>
<keyword evidence="3 4" id="KW-0443">Lipid metabolism</keyword>
<protein>
    <submittedName>
        <fullName evidence="6">Patatin-like phospholipase family protein</fullName>
    </submittedName>
</protein>
<evidence type="ECO:0000256" key="2">
    <source>
        <dbReference type="ARBA" id="ARBA00022963"/>
    </source>
</evidence>
<dbReference type="EMBL" id="JAQFWQ010000022">
    <property type="protein sequence ID" value="MDA2811001.1"/>
    <property type="molecule type" value="Genomic_DNA"/>
</dbReference>
<evidence type="ECO:0000256" key="3">
    <source>
        <dbReference type="ARBA" id="ARBA00023098"/>
    </source>
</evidence>
<organism evidence="6 7">
    <name type="scientific">Nocardiopsis endophytica</name>
    <dbReference type="NCBI Taxonomy" id="3018445"/>
    <lineage>
        <taxon>Bacteria</taxon>
        <taxon>Bacillati</taxon>
        <taxon>Actinomycetota</taxon>
        <taxon>Actinomycetes</taxon>
        <taxon>Streptosporangiales</taxon>
        <taxon>Nocardiopsidaceae</taxon>
        <taxon>Nocardiopsis</taxon>
    </lineage>
</organism>
<dbReference type="Pfam" id="PF01734">
    <property type="entry name" value="Patatin"/>
    <property type="match status" value="1"/>
</dbReference>
<feature type="active site" description="Nucleophile" evidence="4">
    <location>
        <position position="42"/>
    </location>
</feature>
<feature type="short sequence motif" description="GXGXXG" evidence="4">
    <location>
        <begin position="9"/>
        <end position="14"/>
    </location>
</feature>
<sequence length="281" mass="29125">MSKALVLGGGGITGIAWEIGILTWLQEAGLDLTGADLVVGTSAGSVVGAQITSGMPLAKLYDRQLAPPDGEAAAHLSRVGLLRLVSAYVTERDPDRARARIGRAAHRSAIRRPNASVADRRAVVAGRLVSHDWPETDLRVTAVDVHTGRRKVFDRNSGVPIVDAVAASCAVPGVWPPVPVGGSVYMDGGVYSTANIDLAAGYDRVVVLAPIAHGMGPLPGPAAQLDGLPGEPRSVLVTPDKEALAAFGGNVLDPRFRAPAARAGRTQAPDVLRVVGDVWEG</sequence>
<dbReference type="RefSeq" id="WP_270685440.1">
    <property type="nucleotide sequence ID" value="NZ_JAQFWQ010000022.1"/>
</dbReference>
<feature type="short sequence motif" description="GXSXG" evidence="4">
    <location>
        <begin position="40"/>
        <end position="44"/>
    </location>
</feature>
<evidence type="ECO:0000313" key="7">
    <source>
        <dbReference type="Proteomes" id="UP001527866"/>
    </source>
</evidence>
<gene>
    <name evidence="6" type="ORF">O4J56_10170</name>
</gene>
<dbReference type="PROSITE" id="PS51635">
    <property type="entry name" value="PNPLA"/>
    <property type="match status" value="1"/>
</dbReference>
<dbReference type="Gene3D" id="3.40.1090.10">
    <property type="entry name" value="Cytosolic phospholipase A2 catalytic domain"/>
    <property type="match status" value="2"/>
</dbReference>
<keyword evidence="7" id="KW-1185">Reference proteome</keyword>
<feature type="active site" description="Proton acceptor" evidence="4">
    <location>
        <position position="187"/>
    </location>
</feature>
<proteinExistence type="predicted"/>
<dbReference type="SUPFAM" id="SSF52151">
    <property type="entry name" value="FabD/lysophospholipase-like"/>
    <property type="match status" value="1"/>
</dbReference>
<feature type="domain" description="PNPLA" evidence="5">
    <location>
        <begin position="5"/>
        <end position="200"/>
    </location>
</feature>
<dbReference type="PANTHER" id="PTHR14226:SF57">
    <property type="entry name" value="BLR7027 PROTEIN"/>
    <property type="match status" value="1"/>
</dbReference>
<accession>A0ABT4U211</accession>
<keyword evidence="2 4" id="KW-0442">Lipid degradation</keyword>
<dbReference type="InterPro" id="IPR002641">
    <property type="entry name" value="PNPLA_dom"/>
</dbReference>
<keyword evidence="1 4" id="KW-0378">Hydrolase</keyword>
<evidence type="ECO:0000256" key="4">
    <source>
        <dbReference type="PROSITE-ProRule" id="PRU01161"/>
    </source>
</evidence>
<feature type="short sequence motif" description="DGA/G" evidence="4">
    <location>
        <begin position="187"/>
        <end position="189"/>
    </location>
</feature>
<comment type="caution">
    <text evidence="6">The sequence shown here is derived from an EMBL/GenBank/DDBJ whole genome shotgun (WGS) entry which is preliminary data.</text>
</comment>
<dbReference type="InterPro" id="IPR050301">
    <property type="entry name" value="NTE"/>
</dbReference>
<reference evidence="6 7" key="1">
    <citation type="submission" date="2023-01" db="EMBL/GenBank/DDBJ databases">
        <title>Draft genome sequence of Nocardiopsis sp. RSe5-2 isolated from halophytes.</title>
        <authorList>
            <person name="Duangmal K."/>
            <person name="Chantavorakit T."/>
        </authorList>
    </citation>
    <scope>NUCLEOTIDE SEQUENCE [LARGE SCALE GENOMIC DNA]</scope>
    <source>
        <strain evidence="6 7">RSe5-2</strain>
    </source>
</reference>
<dbReference type="Proteomes" id="UP001527866">
    <property type="component" value="Unassembled WGS sequence"/>
</dbReference>
<evidence type="ECO:0000256" key="1">
    <source>
        <dbReference type="ARBA" id="ARBA00022801"/>
    </source>
</evidence>
<evidence type="ECO:0000313" key="6">
    <source>
        <dbReference type="EMBL" id="MDA2811001.1"/>
    </source>
</evidence>
<dbReference type="InterPro" id="IPR016035">
    <property type="entry name" value="Acyl_Trfase/lysoPLipase"/>
</dbReference>
<name>A0ABT4U211_9ACTN</name>